<dbReference type="GO" id="GO:0006357">
    <property type="term" value="P:regulation of transcription by RNA polymerase II"/>
    <property type="evidence" value="ECO:0007669"/>
    <property type="project" value="TreeGrafter"/>
</dbReference>
<evidence type="ECO:0000256" key="2">
    <source>
        <dbReference type="ARBA" id="ARBA00022723"/>
    </source>
</evidence>
<dbReference type="GO" id="GO:0061575">
    <property type="term" value="F:cyclin-dependent protein serine/threonine kinase activator activity"/>
    <property type="evidence" value="ECO:0007669"/>
    <property type="project" value="InterPro"/>
</dbReference>
<keyword evidence="10" id="KW-1185">Reference proteome</keyword>
<dbReference type="EMBL" id="JAKMXF010000354">
    <property type="protein sequence ID" value="KAI6646761.1"/>
    <property type="molecule type" value="Genomic_DNA"/>
</dbReference>
<dbReference type="InterPro" id="IPR017907">
    <property type="entry name" value="Znf_RING_CS"/>
</dbReference>
<proteinExistence type="predicted"/>
<feature type="region of interest" description="Disordered" evidence="6">
    <location>
        <begin position="152"/>
        <end position="185"/>
    </location>
</feature>
<organism evidence="9 10">
    <name type="scientific">Oopsacas minuta</name>
    <dbReference type="NCBI Taxonomy" id="111878"/>
    <lineage>
        <taxon>Eukaryota</taxon>
        <taxon>Metazoa</taxon>
        <taxon>Porifera</taxon>
        <taxon>Hexactinellida</taxon>
        <taxon>Hexasterophora</taxon>
        <taxon>Lyssacinosida</taxon>
        <taxon>Leucopsacidae</taxon>
        <taxon>Oopsacas</taxon>
    </lineage>
</organism>
<dbReference type="GO" id="GO:0006289">
    <property type="term" value="P:nucleotide-excision repair"/>
    <property type="evidence" value="ECO:0007669"/>
    <property type="project" value="InterPro"/>
</dbReference>
<dbReference type="PANTHER" id="PTHR12683:SF13">
    <property type="entry name" value="CDK-ACTIVATING KINASE ASSEMBLY FACTOR MAT1"/>
    <property type="match status" value="1"/>
</dbReference>
<evidence type="ECO:0000259" key="7">
    <source>
        <dbReference type="Pfam" id="PF06391"/>
    </source>
</evidence>
<gene>
    <name evidence="9" type="ORF">LOD99_12881</name>
</gene>
<keyword evidence="2" id="KW-0479">Metal-binding</keyword>
<keyword evidence="5" id="KW-0539">Nucleus</keyword>
<dbReference type="InterPro" id="IPR057657">
    <property type="entry name" value="MAT1_CAK-anch"/>
</dbReference>
<dbReference type="Gene3D" id="3.30.40.10">
    <property type="entry name" value="Zinc/RING finger domain, C3HC4 (zinc finger)"/>
    <property type="match status" value="1"/>
</dbReference>
<evidence type="ECO:0000259" key="8">
    <source>
        <dbReference type="Pfam" id="PF25811"/>
    </source>
</evidence>
<evidence type="ECO:0000256" key="1">
    <source>
        <dbReference type="ARBA" id="ARBA00004123"/>
    </source>
</evidence>
<feature type="domain" description="MAT1 centre" evidence="7">
    <location>
        <begin position="32"/>
        <end position="191"/>
    </location>
</feature>
<evidence type="ECO:0000256" key="5">
    <source>
        <dbReference type="ARBA" id="ARBA00023242"/>
    </source>
</evidence>
<feature type="compositionally biased region" description="Basic and acidic residues" evidence="6">
    <location>
        <begin position="152"/>
        <end position="168"/>
    </location>
</feature>
<keyword evidence="3" id="KW-0863">Zinc-finger</keyword>
<dbReference type="NCBIfam" id="TIGR00570">
    <property type="entry name" value="cdk7"/>
    <property type="match status" value="1"/>
</dbReference>
<evidence type="ECO:0000313" key="10">
    <source>
        <dbReference type="Proteomes" id="UP001165289"/>
    </source>
</evidence>
<sequence length="276" mass="33181">MINECGHKMCENCMNTIFTRPTAPCPECGQPLKKSDYRERQFDDMYIERDVNIRKEIMRDFNKREEDFDTLEEYNDYLENVEEMIHKRVNNINILEISSEIEKYKKDNRDQIYRNRRKQEQEIRDTQDKFDRDITDAEIRRDERRLEMIREKQRAKEENERKLDELISGKKLSPQQEEEPVNRPKENEPISFAKKEEISYKLTLNKHLKEEPYVYTPMRLHLNGPTPPPIEIIDTLGYNLYFCNSIEGNRLAGGFSVNVACQRVLQEAFTDLYYNM</sequence>
<dbReference type="PANTHER" id="PTHR12683">
    <property type="entry name" value="CDK-ACTIVATING KINASE ASSEMBLY FACTOR MAT1"/>
    <property type="match status" value="1"/>
</dbReference>
<dbReference type="InterPro" id="IPR015877">
    <property type="entry name" value="MAT1_centre"/>
</dbReference>
<dbReference type="SUPFAM" id="SSF57850">
    <property type="entry name" value="RING/U-box"/>
    <property type="match status" value="1"/>
</dbReference>
<dbReference type="GO" id="GO:0005675">
    <property type="term" value="C:transcription factor TFIIH holo complex"/>
    <property type="evidence" value="ECO:0007669"/>
    <property type="project" value="InterPro"/>
</dbReference>
<evidence type="ECO:0000313" key="9">
    <source>
        <dbReference type="EMBL" id="KAI6646761.1"/>
    </source>
</evidence>
<reference evidence="9 10" key="1">
    <citation type="journal article" date="2023" name="BMC Biol.">
        <title>The compact genome of the sponge Oopsacas minuta (Hexactinellida) is lacking key metazoan core genes.</title>
        <authorList>
            <person name="Santini S."/>
            <person name="Schenkelaars Q."/>
            <person name="Jourda C."/>
            <person name="Duchesne M."/>
            <person name="Belahbib H."/>
            <person name="Rocher C."/>
            <person name="Selva M."/>
            <person name="Riesgo A."/>
            <person name="Vervoort M."/>
            <person name="Leys S.P."/>
            <person name="Kodjabachian L."/>
            <person name="Le Bivic A."/>
            <person name="Borchiellini C."/>
            <person name="Claverie J.M."/>
            <person name="Renard E."/>
        </authorList>
    </citation>
    <scope>NUCLEOTIDE SEQUENCE [LARGE SCALE GENOMIC DNA]</scope>
    <source>
        <strain evidence="9">SPO-2</strain>
    </source>
</reference>
<protein>
    <recommendedName>
        <fullName evidence="11">CDK-activating kinase assembly factor MAT1</fullName>
    </recommendedName>
</protein>
<dbReference type="Pfam" id="PF06391">
    <property type="entry name" value="MAT1"/>
    <property type="match status" value="1"/>
</dbReference>
<comment type="subcellular location">
    <subcellularLocation>
        <location evidence="1">Nucleus</location>
    </subcellularLocation>
</comment>
<keyword evidence="4" id="KW-0862">Zinc</keyword>
<evidence type="ECO:0000256" key="4">
    <source>
        <dbReference type="ARBA" id="ARBA00022833"/>
    </source>
</evidence>
<comment type="caution">
    <text evidence="9">The sequence shown here is derived from an EMBL/GenBank/DDBJ whole genome shotgun (WGS) entry which is preliminary data.</text>
</comment>
<dbReference type="GO" id="GO:0008270">
    <property type="term" value="F:zinc ion binding"/>
    <property type="evidence" value="ECO:0007669"/>
    <property type="project" value="UniProtKB-KW"/>
</dbReference>
<accession>A0AAV7JDH0</accession>
<dbReference type="AlphaFoldDB" id="A0AAV7JDH0"/>
<dbReference type="InterPro" id="IPR013083">
    <property type="entry name" value="Znf_RING/FYVE/PHD"/>
</dbReference>
<evidence type="ECO:0008006" key="11">
    <source>
        <dbReference type="Google" id="ProtNLM"/>
    </source>
</evidence>
<evidence type="ECO:0000256" key="6">
    <source>
        <dbReference type="SAM" id="MobiDB-lite"/>
    </source>
</evidence>
<dbReference type="PROSITE" id="PS00518">
    <property type="entry name" value="ZF_RING_1"/>
    <property type="match status" value="1"/>
</dbReference>
<dbReference type="Pfam" id="PF25811">
    <property type="entry name" value="CAK-anch_MAT1"/>
    <property type="match status" value="1"/>
</dbReference>
<dbReference type="Proteomes" id="UP001165289">
    <property type="component" value="Unassembled WGS sequence"/>
</dbReference>
<name>A0AAV7JDH0_9METZ</name>
<dbReference type="InterPro" id="IPR004575">
    <property type="entry name" value="MAT1/Tfb3"/>
</dbReference>
<evidence type="ECO:0000256" key="3">
    <source>
        <dbReference type="ARBA" id="ARBA00022771"/>
    </source>
</evidence>
<feature type="domain" description="MAT1 C-terminal CAK anchor" evidence="8">
    <location>
        <begin position="222"/>
        <end position="274"/>
    </location>
</feature>